<keyword evidence="3" id="KW-0132">Cell division</keyword>
<gene>
    <name evidence="3" type="primary">scpA</name>
    <name evidence="4" type="ORF">IAA61_00480</name>
</gene>
<evidence type="ECO:0000313" key="5">
    <source>
        <dbReference type="Proteomes" id="UP000824109"/>
    </source>
</evidence>
<comment type="function">
    <text evidence="3">Participates in chromosomal partition during cell division. May act via the formation of a condensin-like complex containing Smc and ScpB that pull DNA away from mid-cell into both cell halves.</text>
</comment>
<comment type="subcellular location">
    <subcellularLocation>
        <location evidence="3">Cytoplasm</location>
    </subcellularLocation>
    <text evidence="3">Associated with two foci at the outer edges of the nucleoid region in young cells, and at four foci within both cell halves in older cells.</text>
</comment>
<dbReference type="PANTHER" id="PTHR33969:SF2">
    <property type="entry name" value="SEGREGATION AND CONDENSATION PROTEIN A"/>
    <property type="match status" value="1"/>
</dbReference>
<dbReference type="GO" id="GO:0051301">
    <property type="term" value="P:cell division"/>
    <property type="evidence" value="ECO:0007669"/>
    <property type="project" value="UniProtKB-KW"/>
</dbReference>
<dbReference type="PANTHER" id="PTHR33969">
    <property type="entry name" value="SEGREGATION AND CONDENSATION PROTEIN A"/>
    <property type="match status" value="1"/>
</dbReference>
<comment type="caution">
    <text evidence="4">The sequence shown here is derived from an EMBL/GenBank/DDBJ whole genome shotgun (WGS) entry which is preliminary data.</text>
</comment>
<comment type="subunit">
    <text evidence="3">Component of a cohesin-like complex composed of ScpA, ScpB and the Smc homodimer, in which ScpA and ScpB bind to the head domain of Smc. The presence of the three proteins is required for the association of the complex with DNA.</text>
</comment>
<dbReference type="GO" id="GO:0005737">
    <property type="term" value="C:cytoplasm"/>
    <property type="evidence" value="ECO:0007669"/>
    <property type="project" value="UniProtKB-SubCell"/>
</dbReference>
<dbReference type="GO" id="GO:0007059">
    <property type="term" value="P:chromosome segregation"/>
    <property type="evidence" value="ECO:0007669"/>
    <property type="project" value="UniProtKB-UniRule"/>
</dbReference>
<dbReference type="InterPro" id="IPR003768">
    <property type="entry name" value="ScpA"/>
</dbReference>
<comment type="similarity">
    <text evidence="3">Belongs to the ScpA family.</text>
</comment>
<evidence type="ECO:0000256" key="1">
    <source>
        <dbReference type="ARBA" id="ARBA00022829"/>
    </source>
</evidence>
<dbReference type="HAMAP" id="MF_01805">
    <property type="entry name" value="ScpA"/>
    <property type="match status" value="1"/>
</dbReference>
<keyword evidence="3" id="KW-0963">Cytoplasm</keyword>
<proteinExistence type="inferred from homology"/>
<sequence>MMEKVLYKLDSFEGPLDLLLTLIKKNKVSIWDIPIAEITDQYLEAIDGIEVSELENTSEFVVMAAQLLYIKSKMLLPKEEKEEEEEDPREELARRLYEYKKFKEASREMRKSEFASEHMVFRHEENIKFPIPEYSRHHDLSELADAFNSIYQRRVRRAKPEKRAFYGIVGREKVSVDDMAEKVRGVLKHRHRVGFAELFREEDSRPEMIATFLAVLEMIKLSRIRADYDENSHDFIISPVRRVPEAG</sequence>
<evidence type="ECO:0000256" key="3">
    <source>
        <dbReference type="HAMAP-Rule" id="MF_01805"/>
    </source>
</evidence>
<accession>A0A9D1MA28</accession>
<name>A0A9D1MA28_9FIRM</name>
<reference evidence="4" key="1">
    <citation type="submission" date="2020-10" db="EMBL/GenBank/DDBJ databases">
        <authorList>
            <person name="Gilroy R."/>
        </authorList>
    </citation>
    <scope>NUCLEOTIDE SEQUENCE</scope>
    <source>
        <strain evidence="4">USAMLcec3-3695</strain>
    </source>
</reference>
<dbReference type="AlphaFoldDB" id="A0A9D1MA28"/>
<dbReference type="EMBL" id="DVNB01000005">
    <property type="protein sequence ID" value="HIU56268.1"/>
    <property type="molecule type" value="Genomic_DNA"/>
</dbReference>
<reference evidence="4" key="2">
    <citation type="journal article" date="2021" name="PeerJ">
        <title>Extensive microbial diversity within the chicken gut microbiome revealed by metagenomics and culture.</title>
        <authorList>
            <person name="Gilroy R."/>
            <person name="Ravi A."/>
            <person name="Getino M."/>
            <person name="Pursley I."/>
            <person name="Horton D.L."/>
            <person name="Alikhan N.F."/>
            <person name="Baker D."/>
            <person name="Gharbi K."/>
            <person name="Hall N."/>
            <person name="Watson M."/>
            <person name="Adriaenssens E.M."/>
            <person name="Foster-Nyarko E."/>
            <person name="Jarju S."/>
            <person name="Secka A."/>
            <person name="Antonio M."/>
            <person name="Oren A."/>
            <person name="Chaudhuri R.R."/>
            <person name="La Ragione R."/>
            <person name="Hildebrand F."/>
            <person name="Pallen M.J."/>
        </authorList>
    </citation>
    <scope>NUCLEOTIDE SEQUENCE</scope>
    <source>
        <strain evidence="4">USAMLcec3-3695</strain>
    </source>
</reference>
<evidence type="ECO:0000313" key="4">
    <source>
        <dbReference type="EMBL" id="HIU56268.1"/>
    </source>
</evidence>
<protein>
    <recommendedName>
        <fullName evidence="2 3">Segregation and condensation protein A</fullName>
    </recommendedName>
</protein>
<dbReference type="Proteomes" id="UP000824109">
    <property type="component" value="Unassembled WGS sequence"/>
</dbReference>
<organism evidence="4 5">
    <name type="scientific">Candidatus Ornithomonoglobus merdipullorum</name>
    <dbReference type="NCBI Taxonomy" id="2840895"/>
    <lineage>
        <taxon>Bacteria</taxon>
        <taxon>Bacillati</taxon>
        <taxon>Bacillota</taxon>
        <taxon>Clostridia</taxon>
        <taxon>Candidatus Ornithomonoglobus</taxon>
    </lineage>
</organism>
<evidence type="ECO:0000256" key="2">
    <source>
        <dbReference type="ARBA" id="ARBA00044777"/>
    </source>
</evidence>
<dbReference type="Pfam" id="PF02616">
    <property type="entry name" value="SMC_ScpA"/>
    <property type="match status" value="1"/>
</dbReference>
<dbReference type="Gene3D" id="6.10.250.2410">
    <property type="match status" value="1"/>
</dbReference>
<dbReference type="GO" id="GO:0006260">
    <property type="term" value="P:DNA replication"/>
    <property type="evidence" value="ECO:0007669"/>
    <property type="project" value="UniProtKB-UniRule"/>
</dbReference>
<keyword evidence="3" id="KW-0131">Cell cycle</keyword>
<keyword evidence="1 3" id="KW-0159">Chromosome partition</keyword>